<evidence type="ECO:0000313" key="3">
    <source>
        <dbReference type="Proteomes" id="UP000719766"/>
    </source>
</evidence>
<name>A0A9P7AAL1_9AGAM</name>
<feature type="compositionally biased region" description="Polar residues" evidence="1">
    <location>
        <begin position="1"/>
        <end position="10"/>
    </location>
</feature>
<dbReference type="EMBL" id="JABBWE010000140">
    <property type="protein sequence ID" value="KAG1784526.1"/>
    <property type="molecule type" value="Genomic_DNA"/>
</dbReference>
<dbReference type="RefSeq" id="XP_041152011.1">
    <property type="nucleotide sequence ID" value="XM_041307997.1"/>
</dbReference>
<dbReference type="OrthoDB" id="2677129at2759"/>
<evidence type="ECO:0000313" key="2">
    <source>
        <dbReference type="EMBL" id="KAG1784526.1"/>
    </source>
</evidence>
<reference evidence="2" key="1">
    <citation type="journal article" date="2020" name="New Phytol.">
        <title>Comparative genomics reveals dynamic genome evolution in host specialist ectomycorrhizal fungi.</title>
        <authorList>
            <person name="Lofgren L.A."/>
            <person name="Nguyen N.H."/>
            <person name="Vilgalys R."/>
            <person name="Ruytinx J."/>
            <person name="Liao H.L."/>
            <person name="Branco S."/>
            <person name="Kuo A."/>
            <person name="LaButti K."/>
            <person name="Lipzen A."/>
            <person name="Andreopoulos W."/>
            <person name="Pangilinan J."/>
            <person name="Riley R."/>
            <person name="Hundley H."/>
            <person name="Na H."/>
            <person name="Barry K."/>
            <person name="Grigoriev I.V."/>
            <person name="Stajich J.E."/>
            <person name="Kennedy P.G."/>
        </authorList>
    </citation>
    <scope>NUCLEOTIDE SEQUENCE</scope>
    <source>
        <strain evidence="2">S12</strain>
    </source>
</reference>
<dbReference type="GeneID" id="64601761"/>
<feature type="region of interest" description="Disordered" evidence="1">
    <location>
        <begin position="310"/>
        <end position="332"/>
    </location>
</feature>
<comment type="caution">
    <text evidence="2">The sequence shown here is derived from an EMBL/GenBank/DDBJ whole genome shotgun (WGS) entry which is preliminary data.</text>
</comment>
<evidence type="ECO:0000256" key="1">
    <source>
        <dbReference type="SAM" id="MobiDB-lite"/>
    </source>
</evidence>
<accession>A0A9P7AAL1</accession>
<keyword evidence="3" id="KW-1185">Reference proteome</keyword>
<dbReference type="AlphaFoldDB" id="A0A9P7AAL1"/>
<dbReference type="Proteomes" id="UP000719766">
    <property type="component" value="Unassembled WGS sequence"/>
</dbReference>
<proteinExistence type="predicted"/>
<gene>
    <name evidence="2" type="ORF">HD556DRAFT_1451682</name>
</gene>
<feature type="region of interest" description="Disordered" evidence="1">
    <location>
        <begin position="1"/>
        <end position="21"/>
    </location>
</feature>
<sequence length="332" mass="38307">MPDRGSNQAKDANIQPPLTPEERVILQSYVEQWESASGEDRNQVWKDATLEARLKAPTKDKQLLEKQKKVYQNWFRNHRGRKQDQKPPINMGRRWTYRWVVDTLRKRELLNKIQDDTGVKPGSMEMIQHYSKYLSALIESLTEEEIQEAVKTAEEWNSQGVPPEVQIDIAKKKSESMVHHFASKMYKRAGMRVFVLAARKTEEGKLLVTGHDYNDEFGGVESFTKTCDWQVILPEWEPYVTKLFDGDGEDECVVHKAGRKDNTYTLDIGDSGVPILPNYDEMDSGTRKAVVRAFLNWHYAACSGRPKDSVPWKELSSRQDEMLPRKYLPDGG</sequence>
<organism evidence="2 3">
    <name type="scientific">Suillus plorans</name>
    <dbReference type="NCBI Taxonomy" id="116603"/>
    <lineage>
        <taxon>Eukaryota</taxon>
        <taxon>Fungi</taxon>
        <taxon>Dikarya</taxon>
        <taxon>Basidiomycota</taxon>
        <taxon>Agaricomycotina</taxon>
        <taxon>Agaricomycetes</taxon>
        <taxon>Agaricomycetidae</taxon>
        <taxon>Boletales</taxon>
        <taxon>Suillineae</taxon>
        <taxon>Suillaceae</taxon>
        <taxon>Suillus</taxon>
    </lineage>
</organism>
<protein>
    <submittedName>
        <fullName evidence="2">Uncharacterized protein</fullName>
    </submittedName>
</protein>